<reference evidence="2" key="2">
    <citation type="submission" date="2020-09" db="EMBL/GenBank/DDBJ databases">
        <authorList>
            <person name="Sun Q."/>
            <person name="Ohkuma M."/>
        </authorList>
    </citation>
    <scope>NUCLEOTIDE SEQUENCE</scope>
    <source>
        <strain evidence="2">JCM 4637</strain>
    </source>
</reference>
<reference evidence="2" key="1">
    <citation type="journal article" date="2014" name="Int. J. Syst. Evol. Microbiol.">
        <title>Complete genome sequence of Corynebacterium casei LMG S-19264T (=DSM 44701T), isolated from a smear-ripened cheese.</title>
        <authorList>
            <consortium name="US DOE Joint Genome Institute (JGI-PGF)"/>
            <person name="Walter F."/>
            <person name="Albersmeier A."/>
            <person name="Kalinowski J."/>
            <person name="Ruckert C."/>
        </authorList>
    </citation>
    <scope>NUCLEOTIDE SEQUENCE</scope>
    <source>
        <strain evidence="2">JCM 4637</strain>
    </source>
</reference>
<dbReference type="AlphaFoldDB" id="A0A919C8R6"/>
<protein>
    <submittedName>
        <fullName evidence="2">Uncharacterized protein</fullName>
    </submittedName>
</protein>
<accession>A0A919C8R6</accession>
<evidence type="ECO:0000256" key="1">
    <source>
        <dbReference type="SAM" id="MobiDB-lite"/>
    </source>
</evidence>
<name>A0A919C8R6_9ACTN</name>
<comment type="caution">
    <text evidence="2">The sequence shown here is derived from an EMBL/GenBank/DDBJ whole genome shotgun (WGS) entry which is preliminary data.</text>
</comment>
<evidence type="ECO:0000313" key="2">
    <source>
        <dbReference type="EMBL" id="GHC86165.1"/>
    </source>
</evidence>
<feature type="region of interest" description="Disordered" evidence="1">
    <location>
        <begin position="83"/>
        <end position="111"/>
    </location>
</feature>
<dbReference type="EMBL" id="BMVC01000003">
    <property type="protein sequence ID" value="GHC86165.1"/>
    <property type="molecule type" value="Genomic_DNA"/>
</dbReference>
<proteinExistence type="predicted"/>
<evidence type="ECO:0000313" key="3">
    <source>
        <dbReference type="Proteomes" id="UP000638353"/>
    </source>
</evidence>
<organism evidence="2 3">
    <name type="scientific">Streptomyces finlayi</name>
    <dbReference type="NCBI Taxonomy" id="67296"/>
    <lineage>
        <taxon>Bacteria</taxon>
        <taxon>Bacillati</taxon>
        <taxon>Actinomycetota</taxon>
        <taxon>Actinomycetes</taxon>
        <taxon>Kitasatosporales</taxon>
        <taxon>Streptomycetaceae</taxon>
        <taxon>Streptomyces</taxon>
    </lineage>
</organism>
<sequence>MVAGLGLLLYGFIEEDDEKARKEHNLEWVCGADAGSTTKQRCQTQGPNTYTWSNGAENTGITISLAGVGLLVASASVAIGATKKAPVSTAPTGVAPGYGGQPTYAPNQQGH</sequence>
<gene>
    <name evidence="2" type="ORF">GCM10010334_17010</name>
</gene>
<dbReference type="Proteomes" id="UP000638353">
    <property type="component" value="Unassembled WGS sequence"/>
</dbReference>